<name>A0A8J4YGP3_CHIOP</name>
<evidence type="ECO:0000313" key="4">
    <source>
        <dbReference type="Proteomes" id="UP000770661"/>
    </source>
</evidence>
<keyword evidence="4" id="KW-1185">Reference proteome</keyword>
<evidence type="ECO:0000259" key="2">
    <source>
        <dbReference type="Pfam" id="PF20434"/>
    </source>
</evidence>
<feature type="domain" description="BD-FAE-like" evidence="2">
    <location>
        <begin position="58"/>
        <end position="208"/>
    </location>
</feature>
<keyword evidence="1" id="KW-0378">Hydrolase</keyword>
<dbReference type="PANTHER" id="PTHR48081">
    <property type="entry name" value="AB HYDROLASE SUPERFAMILY PROTEIN C4A8.06C"/>
    <property type="match status" value="1"/>
</dbReference>
<dbReference type="Pfam" id="PF20434">
    <property type="entry name" value="BD-FAE"/>
    <property type="match status" value="1"/>
</dbReference>
<gene>
    <name evidence="3" type="primary">afmid</name>
    <name evidence="3" type="ORF">GWK47_041773</name>
</gene>
<dbReference type="GO" id="GO:0004061">
    <property type="term" value="F:arylformamidase activity"/>
    <property type="evidence" value="ECO:0007669"/>
    <property type="project" value="TreeGrafter"/>
</dbReference>
<dbReference type="Proteomes" id="UP000770661">
    <property type="component" value="Unassembled WGS sequence"/>
</dbReference>
<dbReference type="InterPro" id="IPR029058">
    <property type="entry name" value="AB_hydrolase_fold"/>
</dbReference>
<dbReference type="InterPro" id="IPR050300">
    <property type="entry name" value="GDXG_lipolytic_enzyme"/>
</dbReference>
<dbReference type="EMBL" id="JACEEZ010007605">
    <property type="protein sequence ID" value="KAG0723884.1"/>
    <property type="molecule type" value="Genomic_DNA"/>
</dbReference>
<comment type="caution">
    <text evidence="3">The sequence shown here is derived from an EMBL/GenBank/DDBJ whole genome shotgun (WGS) entry which is preliminary data.</text>
</comment>
<dbReference type="OrthoDB" id="433474at2759"/>
<dbReference type="Gene3D" id="3.40.50.1820">
    <property type="entry name" value="alpha/beta hydrolase"/>
    <property type="match status" value="1"/>
</dbReference>
<protein>
    <submittedName>
        <fullName evidence="3">Kynurenine formamidase</fullName>
    </submittedName>
</protein>
<proteinExistence type="predicted"/>
<dbReference type="PANTHER" id="PTHR48081:SF33">
    <property type="entry name" value="KYNURENINE FORMAMIDASE"/>
    <property type="match status" value="1"/>
</dbReference>
<reference evidence="3" key="1">
    <citation type="submission" date="2020-07" db="EMBL/GenBank/DDBJ databases">
        <title>The High-quality genome of the commercially important snow crab, Chionoecetes opilio.</title>
        <authorList>
            <person name="Jeong J.-H."/>
            <person name="Ryu S."/>
        </authorList>
    </citation>
    <scope>NUCLEOTIDE SEQUENCE</scope>
    <source>
        <strain evidence="3">MADBK_172401_WGS</strain>
        <tissue evidence="3">Digestive gland</tissue>
    </source>
</reference>
<accession>A0A8J4YGP3</accession>
<evidence type="ECO:0000313" key="3">
    <source>
        <dbReference type="EMBL" id="KAG0723884.1"/>
    </source>
</evidence>
<sequence length="229" mass="24709">MQELERQYSPSQWSERHSSGEVIPIHFEKAKERSETARQTVLCRQDVVYDDALPRGLLDVYGEDLPKGAPVVLYVHGGYWQELDKGVSAYLVPPLVKAGRAVGVVVGYDLAPAVSVADIVVEVRKAVVWACALACGRGSVGVVLAGWSAGAHLITQATLMFTVNQGFHGQGNPDVTVNQSCHCQGNPDVTVNQCCHGQGNPDVTVNQSCHCQGNPDVTVNQGWPRPRQP</sequence>
<dbReference type="AlphaFoldDB" id="A0A8J4YGP3"/>
<organism evidence="3 4">
    <name type="scientific">Chionoecetes opilio</name>
    <name type="common">Atlantic snow crab</name>
    <name type="synonym">Cancer opilio</name>
    <dbReference type="NCBI Taxonomy" id="41210"/>
    <lineage>
        <taxon>Eukaryota</taxon>
        <taxon>Metazoa</taxon>
        <taxon>Ecdysozoa</taxon>
        <taxon>Arthropoda</taxon>
        <taxon>Crustacea</taxon>
        <taxon>Multicrustacea</taxon>
        <taxon>Malacostraca</taxon>
        <taxon>Eumalacostraca</taxon>
        <taxon>Eucarida</taxon>
        <taxon>Decapoda</taxon>
        <taxon>Pleocyemata</taxon>
        <taxon>Brachyura</taxon>
        <taxon>Eubrachyura</taxon>
        <taxon>Majoidea</taxon>
        <taxon>Majidae</taxon>
        <taxon>Chionoecetes</taxon>
    </lineage>
</organism>
<evidence type="ECO:0000256" key="1">
    <source>
        <dbReference type="ARBA" id="ARBA00022801"/>
    </source>
</evidence>
<dbReference type="SUPFAM" id="SSF53474">
    <property type="entry name" value="alpha/beta-Hydrolases"/>
    <property type="match status" value="1"/>
</dbReference>
<dbReference type="InterPro" id="IPR049492">
    <property type="entry name" value="BD-FAE-like_dom"/>
</dbReference>